<feature type="region of interest" description="Disordered" evidence="5">
    <location>
        <begin position="79"/>
        <end position="118"/>
    </location>
</feature>
<evidence type="ECO:0000256" key="1">
    <source>
        <dbReference type="ARBA" id="ARBA00005395"/>
    </source>
</evidence>
<keyword evidence="2" id="KW-0963">Cytoplasm</keyword>
<evidence type="ECO:0000313" key="7">
    <source>
        <dbReference type="EMBL" id="MDC3979112.1"/>
    </source>
</evidence>
<dbReference type="Proteomes" id="UP001151081">
    <property type="component" value="Unassembled WGS sequence"/>
</dbReference>
<dbReference type="InterPro" id="IPR000182">
    <property type="entry name" value="GNAT_dom"/>
</dbReference>
<dbReference type="GO" id="GO:0005840">
    <property type="term" value="C:ribosome"/>
    <property type="evidence" value="ECO:0007669"/>
    <property type="project" value="UniProtKB-KW"/>
</dbReference>
<dbReference type="Pfam" id="PF00583">
    <property type="entry name" value="Acetyltransf_1"/>
    <property type="match status" value="1"/>
</dbReference>
<evidence type="ECO:0000256" key="4">
    <source>
        <dbReference type="ARBA" id="ARBA00023315"/>
    </source>
</evidence>
<feature type="compositionally biased region" description="Basic and acidic residues" evidence="5">
    <location>
        <begin position="56"/>
        <end position="65"/>
    </location>
</feature>
<dbReference type="InterPro" id="IPR050680">
    <property type="entry name" value="YpeA/RimI_acetyltransf"/>
</dbReference>
<accession>A0A9X3WVY7</accession>
<dbReference type="SUPFAM" id="SSF55729">
    <property type="entry name" value="Acyl-CoA N-acyltransferases (Nat)"/>
    <property type="match status" value="1"/>
</dbReference>
<gene>
    <name evidence="7" type="primary">rimI</name>
    <name evidence="7" type="ORF">KEG57_01290</name>
</gene>
<dbReference type="AlphaFoldDB" id="A0A9X3WVY7"/>
<sequence>MSVHGDELLRARTTLGSNVLRGRARVGGCDRDASCRRARGVRRRDPGQRGVRGRARRDGDRGRIAEGHSAVLLPGERARVARRRARGDRGGRGDVRVRDRGSAERGGHDERVPGRRGLAVQRSRRLDLDAAVYRAAARQGLRAAAGWAGEAGANRERLPDGNAEVSERLQVSVARVERGVEDAEELAAIAHAAFSGPSFSPVDELERPWARVWVARGGVPGEAPRALGFLVAWHVVDELHVLNVATAPEVRRRGIGAVLVETALAFAAENGVRLVLLEVRRSNEPAIRLYEKFGFVVSGVRERYYADNDEDALEMQRVLA</sequence>
<feature type="domain" description="N-acetyltransferase" evidence="6">
    <location>
        <begin position="171"/>
        <end position="320"/>
    </location>
</feature>
<dbReference type="InterPro" id="IPR016181">
    <property type="entry name" value="Acyl_CoA_acyltransferase"/>
</dbReference>
<keyword evidence="3" id="KW-0808">Transferase</keyword>
<dbReference type="CDD" id="cd04301">
    <property type="entry name" value="NAT_SF"/>
    <property type="match status" value="1"/>
</dbReference>
<dbReference type="InterPro" id="IPR006464">
    <property type="entry name" value="AcTrfase_RimI/Ard1"/>
</dbReference>
<dbReference type="Gene3D" id="3.40.630.30">
    <property type="match status" value="1"/>
</dbReference>
<name>A0A9X3WVY7_9BACT</name>
<evidence type="ECO:0000313" key="8">
    <source>
        <dbReference type="Proteomes" id="UP001151081"/>
    </source>
</evidence>
<keyword evidence="7" id="KW-0689">Ribosomal protein</keyword>
<keyword evidence="7" id="KW-0687">Ribonucleoprotein</keyword>
<comment type="similarity">
    <text evidence="1">Belongs to the acetyltransferase family. RimI subfamily.</text>
</comment>
<keyword evidence="4" id="KW-0012">Acyltransferase</keyword>
<dbReference type="NCBIfam" id="TIGR01575">
    <property type="entry name" value="rimI"/>
    <property type="match status" value="1"/>
</dbReference>
<dbReference type="PROSITE" id="PS51186">
    <property type="entry name" value="GNAT"/>
    <property type="match status" value="1"/>
</dbReference>
<dbReference type="GO" id="GO:0008080">
    <property type="term" value="F:N-acetyltransferase activity"/>
    <property type="evidence" value="ECO:0007669"/>
    <property type="project" value="InterPro"/>
</dbReference>
<protein>
    <submittedName>
        <fullName evidence="7">Ribosomal protein S18-alanine N-acetyltransferase</fullName>
    </submittedName>
</protein>
<dbReference type="EMBL" id="JAGTJJ010000001">
    <property type="protein sequence ID" value="MDC3979112.1"/>
    <property type="molecule type" value="Genomic_DNA"/>
</dbReference>
<dbReference type="PANTHER" id="PTHR43420">
    <property type="entry name" value="ACETYLTRANSFERASE"/>
    <property type="match status" value="1"/>
</dbReference>
<evidence type="ECO:0000256" key="2">
    <source>
        <dbReference type="ARBA" id="ARBA00022490"/>
    </source>
</evidence>
<dbReference type="PANTHER" id="PTHR43420:SF44">
    <property type="entry name" value="ACETYLTRANSFERASE YPEA"/>
    <property type="match status" value="1"/>
</dbReference>
<feature type="region of interest" description="Disordered" evidence="5">
    <location>
        <begin position="39"/>
        <end position="65"/>
    </location>
</feature>
<organism evidence="7 8">
    <name type="scientific">Polyangium jinanense</name>
    <dbReference type="NCBI Taxonomy" id="2829994"/>
    <lineage>
        <taxon>Bacteria</taxon>
        <taxon>Pseudomonadati</taxon>
        <taxon>Myxococcota</taxon>
        <taxon>Polyangia</taxon>
        <taxon>Polyangiales</taxon>
        <taxon>Polyangiaceae</taxon>
        <taxon>Polyangium</taxon>
    </lineage>
</organism>
<evidence type="ECO:0000256" key="5">
    <source>
        <dbReference type="SAM" id="MobiDB-lite"/>
    </source>
</evidence>
<evidence type="ECO:0000256" key="3">
    <source>
        <dbReference type="ARBA" id="ARBA00022679"/>
    </source>
</evidence>
<reference evidence="7 8" key="1">
    <citation type="submission" date="2021-04" db="EMBL/GenBank/DDBJ databases">
        <title>Genome analysis of Polyangium sp.</title>
        <authorList>
            <person name="Li Y."/>
            <person name="Wang J."/>
        </authorList>
    </citation>
    <scope>NUCLEOTIDE SEQUENCE [LARGE SCALE GENOMIC DNA]</scope>
    <source>
        <strain evidence="7 8">SDU14</strain>
    </source>
</reference>
<comment type="caution">
    <text evidence="7">The sequence shown here is derived from an EMBL/GenBank/DDBJ whole genome shotgun (WGS) entry which is preliminary data.</text>
</comment>
<feature type="compositionally biased region" description="Basic and acidic residues" evidence="5">
    <location>
        <begin position="87"/>
        <end position="113"/>
    </location>
</feature>
<keyword evidence="8" id="KW-1185">Reference proteome</keyword>
<evidence type="ECO:0000259" key="6">
    <source>
        <dbReference type="PROSITE" id="PS51186"/>
    </source>
</evidence>
<proteinExistence type="inferred from homology"/>